<evidence type="ECO:0000313" key="2">
    <source>
        <dbReference type="EMBL" id="MBA8806014.1"/>
    </source>
</evidence>
<gene>
    <name evidence="1" type="ORF">FB382_003935</name>
    <name evidence="2" type="ORF">FB382_004365</name>
</gene>
<dbReference type="RefSeq" id="WP_182541649.1">
    <property type="nucleotide sequence ID" value="NZ_JACGXA010000002.1"/>
</dbReference>
<sequence>MTIAANLATLAADLNGWTNAIDKARRAYAQHLNELEAHTICRDCDRPATSQGRCDPHRRRYWSECSQRARDKKKETTA</sequence>
<evidence type="ECO:0000313" key="3">
    <source>
        <dbReference type="Proteomes" id="UP000580910"/>
    </source>
</evidence>
<comment type="caution">
    <text evidence="2">The sequence shown here is derived from an EMBL/GenBank/DDBJ whole genome shotgun (WGS) entry which is preliminary data.</text>
</comment>
<accession>A0A7W3J4F3</accession>
<evidence type="ECO:0000313" key="1">
    <source>
        <dbReference type="EMBL" id="MBA8805590.1"/>
    </source>
</evidence>
<proteinExistence type="predicted"/>
<dbReference type="AlphaFoldDB" id="A0A7W3J4F3"/>
<dbReference type="Proteomes" id="UP000580910">
    <property type="component" value="Unassembled WGS sequence"/>
</dbReference>
<dbReference type="EMBL" id="JACGXA010000004">
    <property type="protein sequence ID" value="MBA8806014.1"/>
    <property type="molecule type" value="Genomic_DNA"/>
</dbReference>
<reference evidence="2 3" key="1">
    <citation type="submission" date="2020-07" db="EMBL/GenBank/DDBJ databases">
        <title>Sequencing the genomes of 1000 actinobacteria strains.</title>
        <authorList>
            <person name="Klenk H.-P."/>
        </authorList>
    </citation>
    <scope>NUCLEOTIDE SEQUENCE [LARGE SCALE GENOMIC DNA]</scope>
    <source>
        <strain evidence="2 3">DSM 21349</strain>
    </source>
</reference>
<organism evidence="2 3">
    <name type="scientific">Nocardioides ginsengisegetis</name>
    <dbReference type="NCBI Taxonomy" id="661491"/>
    <lineage>
        <taxon>Bacteria</taxon>
        <taxon>Bacillati</taxon>
        <taxon>Actinomycetota</taxon>
        <taxon>Actinomycetes</taxon>
        <taxon>Propionibacteriales</taxon>
        <taxon>Nocardioidaceae</taxon>
        <taxon>Nocardioides</taxon>
    </lineage>
</organism>
<keyword evidence="3" id="KW-1185">Reference proteome</keyword>
<dbReference type="EMBL" id="JACGXA010000002">
    <property type="protein sequence ID" value="MBA8805590.1"/>
    <property type="molecule type" value="Genomic_DNA"/>
</dbReference>
<name>A0A7W3J4F3_9ACTN</name>
<protein>
    <submittedName>
        <fullName evidence="2">Uncharacterized protein</fullName>
    </submittedName>
</protein>